<accession>A0A5B7JSQ8</accession>
<dbReference type="EMBL" id="VSRR010125299">
    <property type="protein sequence ID" value="MPD00992.1"/>
    <property type="molecule type" value="Genomic_DNA"/>
</dbReference>
<feature type="region of interest" description="Disordered" evidence="1">
    <location>
        <begin position="1"/>
        <end position="70"/>
    </location>
</feature>
<dbReference type="AlphaFoldDB" id="A0A5B7JSQ8"/>
<protein>
    <submittedName>
        <fullName evidence="2">Uncharacterized protein</fullName>
    </submittedName>
</protein>
<keyword evidence="3" id="KW-1185">Reference proteome</keyword>
<sequence>MKLRGYIAEKLHQDESRSAGGEHTEDASRDTQERTAKLTDKRERQTDGQPEGGTEGQTSDEQTGRGGAHW</sequence>
<evidence type="ECO:0000313" key="2">
    <source>
        <dbReference type="EMBL" id="MPD00992.1"/>
    </source>
</evidence>
<reference evidence="2 3" key="1">
    <citation type="submission" date="2019-05" db="EMBL/GenBank/DDBJ databases">
        <title>Another draft genome of Portunus trituberculatus and its Hox gene families provides insights of decapod evolution.</title>
        <authorList>
            <person name="Jeong J.-H."/>
            <person name="Song I."/>
            <person name="Kim S."/>
            <person name="Choi T."/>
            <person name="Kim D."/>
            <person name="Ryu S."/>
            <person name="Kim W."/>
        </authorList>
    </citation>
    <scope>NUCLEOTIDE SEQUENCE [LARGE SCALE GENOMIC DNA]</scope>
    <source>
        <tissue evidence="2">Muscle</tissue>
    </source>
</reference>
<proteinExistence type="predicted"/>
<feature type="compositionally biased region" description="Basic and acidic residues" evidence="1">
    <location>
        <begin position="7"/>
        <end position="46"/>
    </location>
</feature>
<name>A0A5B7JSQ8_PORTR</name>
<evidence type="ECO:0000313" key="3">
    <source>
        <dbReference type="Proteomes" id="UP000324222"/>
    </source>
</evidence>
<comment type="caution">
    <text evidence="2">The sequence shown here is derived from an EMBL/GenBank/DDBJ whole genome shotgun (WGS) entry which is preliminary data.</text>
</comment>
<dbReference type="Proteomes" id="UP000324222">
    <property type="component" value="Unassembled WGS sequence"/>
</dbReference>
<evidence type="ECO:0000256" key="1">
    <source>
        <dbReference type="SAM" id="MobiDB-lite"/>
    </source>
</evidence>
<gene>
    <name evidence="2" type="ORF">E2C01_096502</name>
</gene>
<organism evidence="2 3">
    <name type="scientific">Portunus trituberculatus</name>
    <name type="common">Swimming crab</name>
    <name type="synonym">Neptunus trituberculatus</name>
    <dbReference type="NCBI Taxonomy" id="210409"/>
    <lineage>
        <taxon>Eukaryota</taxon>
        <taxon>Metazoa</taxon>
        <taxon>Ecdysozoa</taxon>
        <taxon>Arthropoda</taxon>
        <taxon>Crustacea</taxon>
        <taxon>Multicrustacea</taxon>
        <taxon>Malacostraca</taxon>
        <taxon>Eumalacostraca</taxon>
        <taxon>Eucarida</taxon>
        <taxon>Decapoda</taxon>
        <taxon>Pleocyemata</taxon>
        <taxon>Brachyura</taxon>
        <taxon>Eubrachyura</taxon>
        <taxon>Portunoidea</taxon>
        <taxon>Portunidae</taxon>
        <taxon>Portuninae</taxon>
        <taxon>Portunus</taxon>
    </lineage>
</organism>